<sequence length="17" mass="1907">MGSPRQRFWGAPFLSAV</sequence>
<dbReference type="AlphaFoldDB" id="A0A0E9SNW6"/>
<reference evidence="1" key="1">
    <citation type="submission" date="2014-11" db="EMBL/GenBank/DDBJ databases">
        <authorList>
            <person name="Amaro Gonzalez C."/>
        </authorList>
    </citation>
    <scope>NUCLEOTIDE SEQUENCE</scope>
</reference>
<name>A0A0E9SNW6_ANGAN</name>
<organism evidence="1">
    <name type="scientific">Anguilla anguilla</name>
    <name type="common">European freshwater eel</name>
    <name type="synonym">Muraena anguilla</name>
    <dbReference type="NCBI Taxonomy" id="7936"/>
    <lineage>
        <taxon>Eukaryota</taxon>
        <taxon>Metazoa</taxon>
        <taxon>Chordata</taxon>
        <taxon>Craniata</taxon>
        <taxon>Vertebrata</taxon>
        <taxon>Euteleostomi</taxon>
        <taxon>Actinopterygii</taxon>
        <taxon>Neopterygii</taxon>
        <taxon>Teleostei</taxon>
        <taxon>Anguilliformes</taxon>
        <taxon>Anguillidae</taxon>
        <taxon>Anguilla</taxon>
    </lineage>
</organism>
<reference evidence="1" key="2">
    <citation type="journal article" date="2015" name="Fish Shellfish Immunol.">
        <title>Early steps in the European eel (Anguilla anguilla)-Vibrio vulnificus interaction in the gills: Role of the RtxA13 toxin.</title>
        <authorList>
            <person name="Callol A."/>
            <person name="Pajuelo D."/>
            <person name="Ebbesson L."/>
            <person name="Teles M."/>
            <person name="MacKenzie S."/>
            <person name="Amaro C."/>
        </authorList>
    </citation>
    <scope>NUCLEOTIDE SEQUENCE</scope>
</reference>
<dbReference type="EMBL" id="GBXM01065650">
    <property type="protein sequence ID" value="JAH42927.1"/>
    <property type="molecule type" value="Transcribed_RNA"/>
</dbReference>
<proteinExistence type="predicted"/>
<accession>A0A0E9SNW6</accession>
<protein>
    <submittedName>
        <fullName evidence="1">Uncharacterized protein</fullName>
    </submittedName>
</protein>
<evidence type="ECO:0000313" key="1">
    <source>
        <dbReference type="EMBL" id="JAH42927.1"/>
    </source>
</evidence>